<evidence type="ECO:0000313" key="3">
    <source>
        <dbReference type="Proteomes" id="UP000005150"/>
    </source>
</evidence>
<dbReference type="RefSeq" id="WP_005931042.1">
    <property type="nucleotide sequence ID" value="NZ_JH724309.1"/>
</dbReference>
<organism evidence="2 3">
    <name type="scientific">Bacteroides salyersiae CL02T12C01</name>
    <dbReference type="NCBI Taxonomy" id="997887"/>
    <lineage>
        <taxon>Bacteria</taxon>
        <taxon>Pseudomonadati</taxon>
        <taxon>Bacteroidota</taxon>
        <taxon>Bacteroidia</taxon>
        <taxon>Bacteroidales</taxon>
        <taxon>Bacteroidaceae</taxon>
        <taxon>Bacteroides</taxon>
    </lineage>
</organism>
<comment type="caution">
    <text evidence="2">The sequence shown here is derived from an EMBL/GenBank/DDBJ whole genome shotgun (WGS) entry which is preliminary data.</text>
</comment>
<evidence type="ECO:0000256" key="1">
    <source>
        <dbReference type="SAM" id="MobiDB-lite"/>
    </source>
</evidence>
<dbReference type="AlphaFoldDB" id="I9SMN0"/>
<name>I9SMN0_9BACE</name>
<accession>I9SMN0</accession>
<dbReference type="GeneID" id="93117655"/>
<proteinExistence type="predicted"/>
<reference evidence="2 3" key="1">
    <citation type="submission" date="2012-02" db="EMBL/GenBank/DDBJ databases">
        <title>The Genome Sequence of Bacteroides salyersiae CL02T12C01.</title>
        <authorList>
            <consortium name="The Broad Institute Genome Sequencing Platform"/>
            <person name="Earl A."/>
            <person name="Ward D."/>
            <person name="Feldgarden M."/>
            <person name="Gevers D."/>
            <person name="Zitomersky N.L."/>
            <person name="Coyne M.J."/>
            <person name="Comstock L.E."/>
            <person name="Young S.K."/>
            <person name="Zeng Q."/>
            <person name="Gargeya S."/>
            <person name="Fitzgerald M."/>
            <person name="Haas B."/>
            <person name="Abouelleil A."/>
            <person name="Alvarado L."/>
            <person name="Arachchi H.M."/>
            <person name="Berlin A."/>
            <person name="Chapman S.B."/>
            <person name="Gearin G."/>
            <person name="Goldberg J."/>
            <person name="Griggs A."/>
            <person name="Gujja S."/>
            <person name="Hansen M."/>
            <person name="Heiman D."/>
            <person name="Howarth C."/>
            <person name="Larimer J."/>
            <person name="Lui A."/>
            <person name="MacDonald P.J.P."/>
            <person name="McCowen C."/>
            <person name="Montmayeur A."/>
            <person name="Murphy C."/>
            <person name="Neiman D."/>
            <person name="Pearson M."/>
            <person name="Priest M."/>
            <person name="Roberts A."/>
            <person name="Saif S."/>
            <person name="Shea T."/>
            <person name="Sisk P."/>
            <person name="Stolte C."/>
            <person name="Sykes S."/>
            <person name="Wortman J."/>
            <person name="Nusbaum C."/>
            <person name="Birren B."/>
        </authorList>
    </citation>
    <scope>NUCLEOTIDE SEQUENCE [LARGE SCALE GENOMIC DNA]</scope>
    <source>
        <strain evidence="2 3">CL02T12C01</strain>
    </source>
</reference>
<sequence length="43" mass="4720">MLRRVAKAPCPDWKGDVTSFGGNTEKEEKGERGGVRWERGDGG</sequence>
<dbReference type="PATRIC" id="fig|997887.3.peg.4231"/>
<dbReference type="Proteomes" id="UP000005150">
    <property type="component" value="Unassembled WGS sequence"/>
</dbReference>
<feature type="compositionally biased region" description="Basic and acidic residues" evidence="1">
    <location>
        <begin position="24"/>
        <end position="43"/>
    </location>
</feature>
<feature type="region of interest" description="Disordered" evidence="1">
    <location>
        <begin position="1"/>
        <end position="43"/>
    </location>
</feature>
<dbReference type="HOGENOM" id="CLU_3229870_0_0_10"/>
<protein>
    <submittedName>
        <fullName evidence="2">Uncharacterized protein</fullName>
    </submittedName>
</protein>
<keyword evidence="3" id="KW-1185">Reference proteome</keyword>
<evidence type="ECO:0000313" key="2">
    <source>
        <dbReference type="EMBL" id="EIY57098.1"/>
    </source>
</evidence>
<dbReference type="EMBL" id="AGXV01000049">
    <property type="protein sequence ID" value="EIY57098.1"/>
    <property type="molecule type" value="Genomic_DNA"/>
</dbReference>
<gene>
    <name evidence="2" type="ORF">HMPREF1071_04052</name>
</gene>